<dbReference type="Proteomes" id="UP000591735">
    <property type="component" value="Unassembled WGS sequence"/>
</dbReference>
<dbReference type="AlphaFoldDB" id="A0A840U3C2"/>
<dbReference type="SUPFAM" id="SSF53850">
    <property type="entry name" value="Periplasmic binding protein-like II"/>
    <property type="match status" value="1"/>
</dbReference>
<dbReference type="RefSeq" id="WP_183698688.1">
    <property type="nucleotide sequence ID" value="NZ_JACHFE010000001.1"/>
</dbReference>
<sequence>MHRRRFLQLSVSAALAPTLVGCFHREPLRMGVHPWIGYEPLYLTEEFGWLPDSVTLSRGFAARDSINGLLSGNLDGAALTIDEAVRVQAAGVPVRAVAVTDVSVGADMLMARPGIHSLEDLAGKSIGVELGSVSAVLLFAALQRAGLTADQVSLVDLPVNRHLQSWQLGQIDVSVCYEPTASRLKQAGAVGLFDSRQVPDTIFDLLVVTREAERRIPGAIEDLVRAHFRGLQHLVRNSHDAIYRVATRQQVDPEAVREALASVMLPELAANRRYLAPGGRVETVARELATVLEREGLIDRVPDVDELCSRDFLPGSLPS</sequence>
<evidence type="ECO:0000313" key="6">
    <source>
        <dbReference type="Proteomes" id="UP000591735"/>
    </source>
</evidence>
<name>A0A840U3C2_9GAMM</name>
<dbReference type="PROSITE" id="PS51257">
    <property type="entry name" value="PROKAR_LIPOPROTEIN"/>
    <property type="match status" value="1"/>
</dbReference>
<dbReference type="PANTHER" id="PTHR30024">
    <property type="entry name" value="ALIPHATIC SULFONATES-BINDING PROTEIN-RELATED"/>
    <property type="match status" value="1"/>
</dbReference>
<proteinExistence type="inferred from homology"/>
<dbReference type="EMBL" id="JACHFE010000001">
    <property type="protein sequence ID" value="MBB5319639.1"/>
    <property type="molecule type" value="Genomic_DNA"/>
</dbReference>
<dbReference type="Pfam" id="PF09084">
    <property type="entry name" value="NMT1"/>
    <property type="match status" value="1"/>
</dbReference>
<reference evidence="5 6" key="1">
    <citation type="submission" date="2020-08" db="EMBL/GenBank/DDBJ databases">
        <title>Genomic Encyclopedia of Type Strains, Phase IV (KMG-IV): sequencing the most valuable type-strain genomes for metagenomic binning, comparative biology and taxonomic classification.</title>
        <authorList>
            <person name="Goeker M."/>
        </authorList>
    </citation>
    <scope>NUCLEOTIDE SEQUENCE [LARGE SCALE GENOMIC DNA]</scope>
    <source>
        <strain evidence="5 6">DSM 22359</strain>
    </source>
</reference>
<evidence type="ECO:0000259" key="4">
    <source>
        <dbReference type="Pfam" id="PF09084"/>
    </source>
</evidence>
<dbReference type="PANTHER" id="PTHR30024:SF47">
    <property type="entry name" value="TAURINE-BINDING PERIPLASMIC PROTEIN"/>
    <property type="match status" value="1"/>
</dbReference>
<dbReference type="InterPro" id="IPR015168">
    <property type="entry name" value="SsuA/THI5"/>
</dbReference>
<evidence type="ECO:0000256" key="2">
    <source>
        <dbReference type="ARBA" id="ARBA00010742"/>
    </source>
</evidence>
<dbReference type="GO" id="GO:0042597">
    <property type="term" value="C:periplasmic space"/>
    <property type="evidence" value="ECO:0007669"/>
    <property type="project" value="UniProtKB-SubCell"/>
</dbReference>
<feature type="domain" description="SsuA/THI5-like" evidence="4">
    <location>
        <begin position="56"/>
        <end position="237"/>
    </location>
</feature>
<accession>A0A840U3C2</accession>
<comment type="similarity">
    <text evidence="2">Belongs to the bacterial solute-binding protein SsuA/TauA family.</text>
</comment>
<organism evidence="5 6">
    <name type="scientific">Marinobacter oulmenensis</name>
    <dbReference type="NCBI Taxonomy" id="643747"/>
    <lineage>
        <taxon>Bacteria</taxon>
        <taxon>Pseudomonadati</taxon>
        <taxon>Pseudomonadota</taxon>
        <taxon>Gammaproteobacteria</taxon>
        <taxon>Pseudomonadales</taxon>
        <taxon>Marinobacteraceae</taxon>
        <taxon>Marinobacter</taxon>
    </lineage>
</organism>
<evidence type="ECO:0000256" key="1">
    <source>
        <dbReference type="ARBA" id="ARBA00004418"/>
    </source>
</evidence>
<dbReference type="Gene3D" id="3.40.190.10">
    <property type="entry name" value="Periplasmic binding protein-like II"/>
    <property type="match status" value="2"/>
</dbReference>
<gene>
    <name evidence="5" type="ORF">HNR38_000107</name>
</gene>
<evidence type="ECO:0000256" key="3">
    <source>
        <dbReference type="ARBA" id="ARBA00022729"/>
    </source>
</evidence>
<keyword evidence="6" id="KW-1185">Reference proteome</keyword>
<keyword evidence="3" id="KW-0732">Signal</keyword>
<comment type="subcellular location">
    <subcellularLocation>
        <location evidence="1">Periplasm</location>
    </subcellularLocation>
</comment>
<evidence type="ECO:0000313" key="5">
    <source>
        <dbReference type="EMBL" id="MBB5319639.1"/>
    </source>
</evidence>
<comment type="caution">
    <text evidence="5">The sequence shown here is derived from an EMBL/GenBank/DDBJ whole genome shotgun (WGS) entry which is preliminary data.</text>
</comment>
<protein>
    <submittedName>
        <fullName evidence="5">NitT/TauT family transport system substrate-binding protein</fullName>
    </submittedName>
</protein>